<accession>A0A9W6DM45</accession>
<sequence length="498" mass="56104">MDNQRLTAGLDHVVTYWNPLRRQSVEWTPPGATSSIIPSVVAYPNGEHRVSTYGDQALDQTPRYTWTKMMVEGSPVVPVAGLDLNALLGGHDAFNYQHRRLTTKLISNFLSNIRVAFSRDRAIRDELQIRNLPPIDWHFALPACWGAEGLDLMQDAINRAGFGRNDGRVFFCTEGMQTDCAKMRLPDRETACWFLTWVVSRILLDVVAVQPTQPHRLIFRQHAEQSTADCANPLIDQQLLQHLRQSLGLPLEAGDVMRVGLQAAIAAKHSFDGRRWVRVDLNLPPQYLNRHYRGGCDAFDRGQGQFIFSQDVLHGILGPVVTLILNRIIALIAQHNPNKIVIVGGLSRSPYLRARVSAMLTNRYPGIKLVPMESFRGNDAITALAHGLAINGATIIHPMEFCGQHTYEVVTPDIAELGTELIHVGETRKTAIEEAWMFADGTVRQYHLRASWRLEHVVHARFVWTFHLRNPPHLRHQVGPEVGTITHDVVDLIPHWAQ</sequence>
<evidence type="ECO:0000313" key="2">
    <source>
        <dbReference type="Proteomes" id="UP001143548"/>
    </source>
</evidence>
<dbReference type="SUPFAM" id="SSF53067">
    <property type="entry name" value="Actin-like ATPase domain"/>
    <property type="match status" value="1"/>
</dbReference>
<evidence type="ECO:0000313" key="1">
    <source>
        <dbReference type="EMBL" id="GKZ22324.1"/>
    </source>
</evidence>
<name>A0A9W6DM45_9EURO</name>
<comment type="caution">
    <text evidence="1">The sequence shown here is derived from an EMBL/GenBank/DDBJ whole genome shotgun (WGS) entry which is preliminary data.</text>
</comment>
<dbReference type="PANTHER" id="PTHR42749">
    <property type="entry name" value="CELL SHAPE-DETERMINING PROTEIN MREB"/>
    <property type="match status" value="1"/>
</dbReference>
<proteinExistence type="predicted"/>
<protein>
    <submittedName>
        <fullName evidence="1">Uncharacterized protein</fullName>
    </submittedName>
</protein>
<dbReference type="EMBL" id="BROQ01000050">
    <property type="protein sequence ID" value="GKZ22324.1"/>
    <property type="molecule type" value="Genomic_DNA"/>
</dbReference>
<dbReference type="PANTHER" id="PTHR42749:SF1">
    <property type="entry name" value="CELL SHAPE-DETERMINING PROTEIN MREB"/>
    <property type="match status" value="1"/>
</dbReference>
<dbReference type="CDD" id="cd10170">
    <property type="entry name" value="ASKHA_NBD_HSP70"/>
    <property type="match status" value="1"/>
</dbReference>
<reference evidence="1" key="1">
    <citation type="submission" date="2022-07" db="EMBL/GenBank/DDBJ databases">
        <title>Taxonomy of Aspergillus series Nigri: significant species reduction supported by multi-species coalescent approaches.</title>
        <authorList>
            <person name="Bian C."/>
            <person name="Kusuya Y."/>
            <person name="Sklenar F."/>
            <person name="D'hooge E."/>
            <person name="Yaguchi T."/>
            <person name="Takahashi H."/>
            <person name="Hubka V."/>
        </authorList>
    </citation>
    <scope>NUCLEOTIDE SEQUENCE</scope>
    <source>
        <strain evidence="1">CBS 733.88</strain>
    </source>
</reference>
<dbReference type="InterPro" id="IPR043129">
    <property type="entry name" value="ATPase_NBD"/>
</dbReference>
<dbReference type="Proteomes" id="UP001143548">
    <property type="component" value="Unassembled WGS sequence"/>
</dbReference>
<dbReference type="AlphaFoldDB" id="A0A9W6DM45"/>
<gene>
    <name evidence="1" type="ORF">AbraCBS73388_008463</name>
</gene>
<organism evidence="1 2">
    <name type="scientific">Aspergillus brasiliensis</name>
    <dbReference type="NCBI Taxonomy" id="319629"/>
    <lineage>
        <taxon>Eukaryota</taxon>
        <taxon>Fungi</taxon>
        <taxon>Dikarya</taxon>
        <taxon>Ascomycota</taxon>
        <taxon>Pezizomycotina</taxon>
        <taxon>Eurotiomycetes</taxon>
        <taxon>Eurotiomycetidae</taxon>
        <taxon>Eurotiales</taxon>
        <taxon>Aspergillaceae</taxon>
        <taxon>Aspergillus</taxon>
        <taxon>Aspergillus subgen. Circumdati</taxon>
    </lineage>
</organism>